<gene>
    <name evidence="2" type="ORF">E1284_13160</name>
</gene>
<keyword evidence="3" id="KW-1185">Reference proteome</keyword>
<reference evidence="2 3" key="1">
    <citation type="submission" date="2019-03" db="EMBL/GenBank/DDBJ databases">
        <title>Draft genome sequences of novel Actinobacteria.</title>
        <authorList>
            <person name="Sahin N."/>
            <person name="Ay H."/>
            <person name="Saygin H."/>
        </authorList>
    </citation>
    <scope>NUCLEOTIDE SEQUENCE [LARGE SCALE GENOMIC DNA]</scope>
    <source>
        <strain evidence="2 3">DSM 45347</strain>
    </source>
</reference>
<feature type="compositionally biased region" description="Basic and acidic residues" evidence="1">
    <location>
        <begin position="183"/>
        <end position="194"/>
    </location>
</feature>
<feature type="region of interest" description="Disordered" evidence="1">
    <location>
        <begin position="61"/>
        <end position="98"/>
    </location>
</feature>
<accession>A0A4R4P319</accession>
<feature type="compositionally biased region" description="Low complexity" evidence="1">
    <location>
        <begin position="61"/>
        <end position="82"/>
    </location>
</feature>
<dbReference type="RefSeq" id="WP_131939335.1">
    <property type="nucleotide sequence ID" value="NZ_BAAAMX010000016.1"/>
</dbReference>
<dbReference type="EMBL" id="SMJW01000053">
    <property type="protein sequence ID" value="TDC16289.1"/>
    <property type="molecule type" value="Genomic_DNA"/>
</dbReference>
<feature type="region of interest" description="Disordered" evidence="1">
    <location>
        <begin position="157"/>
        <end position="194"/>
    </location>
</feature>
<evidence type="ECO:0000256" key="1">
    <source>
        <dbReference type="SAM" id="MobiDB-lite"/>
    </source>
</evidence>
<evidence type="ECO:0000313" key="2">
    <source>
        <dbReference type="EMBL" id="TDC16289.1"/>
    </source>
</evidence>
<feature type="compositionally biased region" description="Basic and acidic residues" evidence="1">
    <location>
        <begin position="160"/>
        <end position="172"/>
    </location>
</feature>
<dbReference type="OrthoDB" id="3543658at2"/>
<dbReference type="InterPro" id="IPR006311">
    <property type="entry name" value="TAT_signal"/>
</dbReference>
<sequence>MSNAPDPRHRGRHARPPSEPAIRWNRLVAAVRASRRRRLAAAGALAAAVLALATSAALALTPGGGSAPAPRTAAARADASPSPHEKIETAVGDPDEIPDAIPYLRTRDPDGKVVGHVTDVRRSGQFVRVYTDLGEDDENSRPAIDLCEWTTRFLEDGGDDEPRVFVHGRSDDNGSVVLANKQSGKDDCEVGETR</sequence>
<dbReference type="PROSITE" id="PS51318">
    <property type="entry name" value="TAT"/>
    <property type="match status" value="1"/>
</dbReference>
<name>A0A4R4P319_9ACTN</name>
<dbReference type="AlphaFoldDB" id="A0A4R4P319"/>
<evidence type="ECO:0000313" key="3">
    <source>
        <dbReference type="Proteomes" id="UP000295431"/>
    </source>
</evidence>
<dbReference type="Proteomes" id="UP000295431">
    <property type="component" value="Unassembled WGS sequence"/>
</dbReference>
<proteinExistence type="predicted"/>
<organism evidence="2 3">
    <name type="scientific">Actinomadura bangladeshensis</name>
    <dbReference type="NCBI Taxonomy" id="453573"/>
    <lineage>
        <taxon>Bacteria</taxon>
        <taxon>Bacillati</taxon>
        <taxon>Actinomycetota</taxon>
        <taxon>Actinomycetes</taxon>
        <taxon>Streptosporangiales</taxon>
        <taxon>Thermomonosporaceae</taxon>
        <taxon>Actinomadura</taxon>
    </lineage>
</organism>
<feature type="region of interest" description="Disordered" evidence="1">
    <location>
        <begin position="1"/>
        <end position="20"/>
    </location>
</feature>
<protein>
    <submittedName>
        <fullName evidence="2">Uncharacterized protein</fullName>
    </submittedName>
</protein>
<comment type="caution">
    <text evidence="2">The sequence shown here is derived from an EMBL/GenBank/DDBJ whole genome shotgun (WGS) entry which is preliminary data.</text>
</comment>